<evidence type="ECO:0000259" key="3">
    <source>
        <dbReference type="PROSITE" id="PS50894"/>
    </source>
</evidence>
<dbReference type="AlphaFoldDB" id="A0A844YWB2"/>
<sequence>MTPFDEALLRMRESFARQAKDRALRLERALIEGDRSALVDVAHKIAGIAGMVGFPDLGERAAQVEDLADRQVSSADLAAEGRRLAKELFELGSIHQPEGKDD</sequence>
<dbReference type="EMBL" id="WTYV01000001">
    <property type="protein sequence ID" value="MXO70043.1"/>
    <property type="molecule type" value="Genomic_DNA"/>
</dbReference>
<dbReference type="InterPro" id="IPR036641">
    <property type="entry name" value="HPT_dom_sf"/>
</dbReference>
<dbReference type="OrthoDB" id="7429195at2"/>
<feature type="domain" description="HPt" evidence="3">
    <location>
        <begin position="4"/>
        <end position="102"/>
    </location>
</feature>
<evidence type="ECO:0000256" key="2">
    <source>
        <dbReference type="PROSITE-ProRule" id="PRU00110"/>
    </source>
</evidence>
<accession>A0A844YWB2</accession>
<dbReference type="GO" id="GO:0000160">
    <property type="term" value="P:phosphorelay signal transduction system"/>
    <property type="evidence" value="ECO:0007669"/>
    <property type="project" value="UniProtKB-KW"/>
</dbReference>
<name>A0A844YWB2_9SPHN</name>
<feature type="modified residue" description="Phosphohistidine" evidence="2">
    <location>
        <position position="43"/>
    </location>
</feature>
<dbReference type="RefSeq" id="WP_160770006.1">
    <property type="nucleotide sequence ID" value="NZ_WTYV01000001.1"/>
</dbReference>
<comment type="caution">
    <text evidence="4">The sequence shown here is derived from an EMBL/GenBank/DDBJ whole genome shotgun (WGS) entry which is preliminary data.</text>
</comment>
<reference evidence="4 5" key="1">
    <citation type="submission" date="2019-12" db="EMBL/GenBank/DDBJ databases">
        <title>Genomic-based taxomic classification of the family Erythrobacteraceae.</title>
        <authorList>
            <person name="Xu L."/>
        </authorList>
    </citation>
    <scope>NUCLEOTIDE SEQUENCE [LARGE SCALE GENOMIC DNA]</scope>
    <source>
        <strain evidence="4 5">M0322</strain>
    </source>
</reference>
<evidence type="ECO:0000256" key="1">
    <source>
        <dbReference type="ARBA" id="ARBA00023012"/>
    </source>
</evidence>
<keyword evidence="5" id="KW-1185">Reference proteome</keyword>
<protein>
    <recommendedName>
        <fullName evidence="3">HPt domain-containing protein</fullName>
    </recommendedName>
</protein>
<dbReference type="Proteomes" id="UP000466966">
    <property type="component" value="Unassembled WGS sequence"/>
</dbReference>
<evidence type="ECO:0000313" key="5">
    <source>
        <dbReference type="Proteomes" id="UP000466966"/>
    </source>
</evidence>
<organism evidence="4 5">
    <name type="scientific">Alteraurantiacibacter buctensis</name>
    <dbReference type="NCBI Taxonomy" id="1503981"/>
    <lineage>
        <taxon>Bacteria</taxon>
        <taxon>Pseudomonadati</taxon>
        <taxon>Pseudomonadota</taxon>
        <taxon>Alphaproteobacteria</taxon>
        <taxon>Sphingomonadales</taxon>
        <taxon>Erythrobacteraceae</taxon>
        <taxon>Alteraurantiacibacter</taxon>
    </lineage>
</organism>
<keyword evidence="2" id="KW-0597">Phosphoprotein</keyword>
<dbReference type="Pfam" id="PF01627">
    <property type="entry name" value="Hpt"/>
    <property type="match status" value="1"/>
</dbReference>
<dbReference type="SUPFAM" id="SSF47226">
    <property type="entry name" value="Histidine-containing phosphotransfer domain, HPT domain"/>
    <property type="match status" value="1"/>
</dbReference>
<evidence type="ECO:0000313" key="4">
    <source>
        <dbReference type="EMBL" id="MXO70043.1"/>
    </source>
</evidence>
<dbReference type="Gene3D" id="1.20.120.160">
    <property type="entry name" value="HPT domain"/>
    <property type="match status" value="1"/>
</dbReference>
<gene>
    <name evidence="4" type="ORF">GRI99_00155</name>
</gene>
<dbReference type="GO" id="GO:0004672">
    <property type="term" value="F:protein kinase activity"/>
    <property type="evidence" value="ECO:0007669"/>
    <property type="project" value="UniProtKB-ARBA"/>
</dbReference>
<keyword evidence="1" id="KW-0902">Two-component regulatory system</keyword>
<dbReference type="PROSITE" id="PS50894">
    <property type="entry name" value="HPT"/>
    <property type="match status" value="1"/>
</dbReference>
<proteinExistence type="predicted"/>
<dbReference type="InterPro" id="IPR008207">
    <property type="entry name" value="Sig_transdc_His_kin_Hpt_dom"/>
</dbReference>